<feature type="region of interest" description="Disordered" evidence="5">
    <location>
        <begin position="505"/>
        <end position="524"/>
    </location>
</feature>
<dbReference type="FunFam" id="3.30.1330.30:FF:000006">
    <property type="entry name" value="Peptide chain release factor subunit 1"/>
    <property type="match status" value="1"/>
</dbReference>
<feature type="compositionally biased region" description="Basic and acidic residues" evidence="5">
    <location>
        <begin position="450"/>
        <end position="459"/>
    </location>
</feature>
<dbReference type="Proteomes" id="UP001316803">
    <property type="component" value="Unassembled WGS sequence"/>
</dbReference>
<accession>A0AAN8EFQ4</accession>
<evidence type="ECO:0000256" key="1">
    <source>
        <dbReference type="ARBA" id="ARBA00004496"/>
    </source>
</evidence>
<dbReference type="InterPro" id="IPR042226">
    <property type="entry name" value="eFR1_2_sf"/>
</dbReference>
<dbReference type="Gene3D" id="3.30.420.60">
    <property type="entry name" value="eRF1 domain 2"/>
    <property type="match status" value="1"/>
</dbReference>
<gene>
    <name evidence="7" type="primary">ERF1</name>
    <name evidence="7" type="ORF">OHC33_004250</name>
</gene>
<dbReference type="FunFam" id="3.30.960.10:FF:000001">
    <property type="entry name" value="Eukaryotic peptide chain release factor subunit 1"/>
    <property type="match status" value="1"/>
</dbReference>
<name>A0AAN8EFQ4_9EURO</name>
<comment type="caution">
    <text evidence="7">The sequence shown here is derived from an EMBL/GenBank/DDBJ whole genome shotgun (WGS) entry which is preliminary data.</text>
</comment>
<dbReference type="FunFam" id="3.30.420.60:FF:000001">
    <property type="entry name" value="Eukaryotic peptide chain release factor subunit 1"/>
    <property type="match status" value="1"/>
</dbReference>
<dbReference type="Pfam" id="PF03463">
    <property type="entry name" value="eRF1_1"/>
    <property type="match status" value="1"/>
</dbReference>
<dbReference type="InterPro" id="IPR005141">
    <property type="entry name" value="eRF1_2"/>
</dbReference>
<dbReference type="SUPFAM" id="SSF53137">
    <property type="entry name" value="Translational machinery components"/>
    <property type="match status" value="1"/>
</dbReference>
<sequence length="565" mass="62463">MSDPQAGEAEKNIEMWKVKKLVKRLESARGNGTSMISLIIPPKDQISRQAKMLAEEYGTASNIKSRVNRLSVLSAITSTQQRLKLYNKVPTNGLIVYCGEIITSEGKERKINIDFEPFKPINTSLYLCDNKFHTEALSELLESDQKFGFIIMDGNGALFGTLSGNTRDIIHKFSVDLPKKHGRGGQSALRFARLREEKRHNYVRKVAELAVQNFITNDKVNCAGLILAGSADFKNDLNQSDMFDNRLQSKVIKVVDVSYGGENGFNQAIELAGETLSNVKFIQEKKLINKYFDEISQDSGKVCYGVEDTLKALEASAAETLIVYENLEVSRWRLKDSAGAEVILNTTKEQEMNPDRSKFMDKETGQEMEVISKDSFLEWLAETYKEFGASLEFVSDRSSEGNQFVKGFGGIGALLRYKLNFEQLADEFSDDDDEEKSPVVNSQGAQKAVPRIEHPKDDPSPQTVEAIKPVKKTNPPGSKSSGPAKPAKAPVPKPLTPREKIYAITPEKAQTSTGAGNKATNPKLTVGLTKPGGCLPINHRASKAPAKQELELRHGLSSLRNVAVN</sequence>
<dbReference type="EMBL" id="JAKLMC020000008">
    <property type="protein sequence ID" value="KAK5954528.1"/>
    <property type="molecule type" value="Genomic_DNA"/>
</dbReference>
<dbReference type="SMART" id="SM01194">
    <property type="entry name" value="eRF1_1"/>
    <property type="match status" value="1"/>
</dbReference>
<dbReference type="Pfam" id="PF03465">
    <property type="entry name" value="eRF1_3"/>
    <property type="match status" value="1"/>
</dbReference>
<dbReference type="AlphaFoldDB" id="A0AAN8EFQ4"/>
<dbReference type="PANTHER" id="PTHR10113">
    <property type="entry name" value="PEPTIDE CHAIN RELEASE FACTOR SUBUNIT 1"/>
    <property type="match status" value="1"/>
</dbReference>
<evidence type="ECO:0000256" key="2">
    <source>
        <dbReference type="ARBA" id="ARBA00005326"/>
    </source>
</evidence>
<reference evidence="7 8" key="1">
    <citation type="submission" date="2022-12" db="EMBL/GenBank/DDBJ databases">
        <title>Genomic features and morphological characterization of a novel Knufia sp. strain isolated from spacecraft assembly facility.</title>
        <authorList>
            <person name="Teixeira M."/>
            <person name="Chander A.M."/>
            <person name="Stajich J.E."/>
            <person name="Venkateswaran K."/>
        </authorList>
    </citation>
    <scope>NUCLEOTIDE SEQUENCE [LARGE SCALE GENOMIC DNA]</scope>
    <source>
        <strain evidence="7 8">FJI-L2-BK-P2</strain>
    </source>
</reference>
<dbReference type="GO" id="GO:0003747">
    <property type="term" value="F:translation release factor activity"/>
    <property type="evidence" value="ECO:0007669"/>
    <property type="project" value="InterPro"/>
</dbReference>
<evidence type="ECO:0000259" key="6">
    <source>
        <dbReference type="SMART" id="SM01194"/>
    </source>
</evidence>
<dbReference type="InterPro" id="IPR024049">
    <property type="entry name" value="eRF1_1_sf"/>
</dbReference>
<feature type="domain" description="eRF1/Pelota-like N-terminal" evidence="6">
    <location>
        <begin position="6"/>
        <end position="142"/>
    </location>
</feature>
<organism evidence="7 8">
    <name type="scientific">Knufia fluminis</name>
    <dbReference type="NCBI Taxonomy" id="191047"/>
    <lineage>
        <taxon>Eukaryota</taxon>
        <taxon>Fungi</taxon>
        <taxon>Dikarya</taxon>
        <taxon>Ascomycota</taxon>
        <taxon>Pezizomycotina</taxon>
        <taxon>Eurotiomycetes</taxon>
        <taxon>Chaetothyriomycetidae</taxon>
        <taxon>Chaetothyriales</taxon>
        <taxon>Trichomeriaceae</taxon>
        <taxon>Knufia</taxon>
    </lineage>
</organism>
<comment type="similarity">
    <text evidence="2">Belongs to the eukaryotic release factor 1 family.</text>
</comment>
<dbReference type="Gene3D" id="3.30.960.10">
    <property type="entry name" value="eRF1 domain 1"/>
    <property type="match status" value="1"/>
</dbReference>
<feature type="compositionally biased region" description="Polar residues" evidence="5">
    <location>
        <begin position="508"/>
        <end position="523"/>
    </location>
</feature>
<evidence type="ECO:0000313" key="8">
    <source>
        <dbReference type="Proteomes" id="UP001316803"/>
    </source>
</evidence>
<dbReference type="InterPro" id="IPR005140">
    <property type="entry name" value="eRF1_Pelota-like_N"/>
</dbReference>
<protein>
    <submittedName>
        <fullName evidence="7">Translation termination factor eRF1</fullName>
    </submittedName>
</protein>
<feature type="compositionally biased region" description="Low complexity" evidence="5">
    <location>
        <begin position="475"/>
        <end position="488"/>
    </location>
</feature>
<evidence type="ECO:0000313" key="7">
    <source>
        <dbReference type="EMBL" id="KAK5954528.1"/>
    </source>
</evidence>
<proteinExistence type="inferred from homology"/>
<keyword evidence="8" id="KW-1185">Reference proteome</keyword>
<dbReference type="Gene3D" id="3.30.1330.30">
    <property type="match status" value="1"/>
</dbReference>
<comment type="subcellular location">
    <subcellularLocation>
        <location evidence="1">Cytoplasm</location>
    </subcellularLocation>
</comment>
<dbReference type="GO" id="GO:0018444">
    <property type="term" value="C:translation release factor complex"/>
    <property type="evidence" value="ECO:0007669"/>
    <property type="project" value="UniProtKB-ARBA"/>
</dbReference>
<evidence type="ECO:0000256" key="3">
    <source>
        <dbReference type="ARBA" id="ARBA00022490"/>
    </source>
</evidence>
<evidence type="ECO:0000256" key="4">
    <source>
        <dbReference type="ARBA" id="ARBA00022917"/>
    </source>
</evidence>
<feature type="region of interest" description="Disordered" evidence="5">
    <location>
        <begin position="428"/>
        <end position="498"/>
    </location>
</feature>
<dbReference type="InterPro" id="IPR029064">
    <property type="entry name" value="Ribosomal_eL30-like_sf"/>
</dbReference>
<dbReference type="NCBIfam" id="TIGR03676">
    <property type="entry name" value="aRF1_eRF1"/>
    <property type="match status" value="1"/>
</dbReference>
<keyword evidence="4" id="KW-0648">Protein biosynthesis</keyword>
<keyword evidence="3" id="KW-0963">Cytoplasm</keyword>
<dbReference type="Pfam" id="PF03464">
    <property type="entry name" value="eRF1_2"/>
    <property type="match status" value="1"/>
</dbReference>
<dbReference type="InterPro" id="IPR005142">
    <property type="entry name" value="eRF1_3"/>
</dbReference>
<dbReference type="SUPFAM" id="SSF55481">
    <property type="entry name" value="N-terminal domain of eukaryotic peptide chain release factor subunit 1, ERF1"/>
    <property type="match status" value="1"/>
</dbReference>
<dbReference type="SUPFAM" id="SSF55315">
    <property type="entry name" value="L30e-like"/>
    <property type="match status" value="1"/>
</dbReference>
<dbReference type="InterPro" id="IPR004403">
    <property type="entry name" value="Peptide_chain-rel_eRF1/aRF1"/>
</dbReference>
<evidence type="ECO:0000256" key="5">
    <source>
        <dbReference type="SAM" id="MobiDB-lite"/>
    </source>
</evidence>